<dbReference type="SUPFAM" id="SSF46561">
    <property type="entry name" value="Ribosomal protein L29 (L29p)"/>
    <property type="match status" value="1"/>
</dbReference>
<gene>
    <name evidence="5 6" type="primary">rpmC</name>
    <name evidence="6" type="ORF">C5B42_04020</name>
</gene>
<proteinExistence type="inferred from homology"/>
<evidence type="ECO:0000256" key="2">
    <source>
        <dbReference type="ARBA" id="ARBA00022980"/>
    </source>
</evidence>
<dbReference type="HAMAP" id="MF_00374">
    <property type="entry name" value="Ribosomal_uL29"/>
    <property type="match status" value="1"/>
</dbReference>
<name>A0A317JPD5_9BACT</name>
<keyword evidence="2 5" id="KW-0689">Ribosomal protein</keyword>
<comment type="similarity">
    <text evidence="1 5">Belongs to the universal ribosomal protein uL29 family.</text>
</comment>
<dbReference type="GO" id="GO:1990904">
    <property type="term" value="C:ribonucleoprotein complex"/>
    <property type="evidence" value="ECO:0007669"/>
    <property type="project" value="UniProtKB-KW"/>
</dbReference>
<dbReference type="GO" id="GO:0006412">
    <property type="term" value="P:translation"/>
    <property type="evidence" value="ECO:0007669"/>
    <property type="project" value="UniProtKB-UniRule"/>
</dbReference>
<sequence>MKKNDIKSLHSMSVADLQKKQQELFVEFARSRMQHKANRLKNVRILSSLRDDVARVSTVLAMKQEEK</sequence>
<dbReference type="GO" id="GO:0003735">
    <property type="term" value="F:structural constituent of ribosome"/>
    <property type="evidence" value="ECO:0007669"/>
    <property type="project" value="InterPro"/>
</dbReference>
<dbReference type="NCBIfam" id="TIGR00012">
    <property type="entry name" value="L29"/>
    <property type="match status" value="1"/>
</dbReference>
<reference evidence="6 7" key="1">
    <citation type="submission" date="2018-02" db="EMBL/GenBank/DDBJ databases">
        <title>Genomic Reconstructions from Amazon Rainforest and Pasture Soil Reveal Novel Insights into the Physiology of Candidate Phyla in Tropical Sites.</title>
        <authorList>
            <person name="Kroeger M.E."/>
            <person name="Delmont T."/>
            <person name="Eren A.M."/>
            <person name="Guo J."/>
            <person name="Meyer K.M."/>
            <person name="Khan K."/>
            <person name="Rodrigues J.L.M."/>
            <person name="Bohannan B.J.M."/>
            <person name="Tringe S."/>
            <person name="Borges C.D."/>
            <person name="Tiedje J."/>
            <person name="Tsai S.M."/>
            <person name="Nusslein K."/>
        </authorList>
    </citation>
    <scope>NUCLEOTIDE SEQUENCE [LARGE SCALE GENOMIC DNA]</scope>
    <source>
        <strain evidence="6">Amazon FNV 2010 28 9</strain>
    </source>
</reference>
<dbReference type="Pfam" id="PF00831">
    <property type="entry name" value="Ribosomal_L29"/>
    <property type="match status" value="1"/>
</dbReference>
<comment type="caution">
    <text evidence="6">The sequence shown here is derived from an EMBL/GenBank/DDBJ whole genome shotgun (WGS) entry which is preliminary data.</text>
</comment>
<evidence type="ECO:0000256" key="5">
    <source>
        <dbReference type="HAMAP-Rule" id="MF_00374"/>
    </source>
</evidence>
<dbReference type="InterPro" id="IPR001854">
    <property type="entry name" value="Ribosomal_uL29"/>
</dbReference>
<protein>
    <recommendedName>
        <fullName evidence="4 5">Large ribosomal subunit protein uL29</fullName>
    </recommendedName>
</protein>
<evidence type="ECO:0000313" key="6">
    <source>
        <dbReference type="EMBL" id="PWU23124.1"/>
    </source>
</evidence>
<dbReference type="Gene3D" id="1.10.287.310">
    <property type="match status" value="1"/>
</dbReference>
<evidence type="ECO:0000256" key="4">
    <source>
        <dbReference type="ARBA" id="ARBA00035204"/>
    </source>
</evidence>
<accession>A0A317JPD5</accession>
<evidence type="ECO:0000256" key="1">
    <source>
        <dbReference type="ARBA" id="ARBA00009254"/>
    </source>
</evidence>
<organism evidence="6 7">
    <name type="scientific">Candidatus Cerribacteria bacterium 'Amazon FNV 2010 28 9'</name>
    <dbReference type="NCBI Taxonomy" id="2081795"/>
    <lineage>
        <taxon>Bacteria</taxon>
        <taxon>Candidatus Cerribacteria</taxon>
    </lineage>
</organism>
<dbReference type="GO" id="GO:0005840">
    <property type="term" value="C:ribosome"/>
    <property type="evidence" value="ECO:0007669"/>
    <property type="project" value="UniProtKB-KW"/>
</dbReference>
<keyword evidence="3 5" id="KW-0687">Ribonucleoprotein</keyword>
<evidence type="ECO:0000256" key="3">
    <source>
        <dbReference type="ARBA" id="ARBA00023274"/>
    </source>
</evidence>
<dbReference type="InterPro" id="IPR036049">
    <property type="entry name" value="Ribosomal_uL29_sf"/>
</dbReference>
<dbReference type="Proteomes" id="UP000246104">
    <property type="component" value="Unassembled WGS sequence"/>
</dbReference>
<evidence type="ECO:0000313" key="7">
    <source>
        <dbReference type="Proteomes" id="UP000246104"/>
    </source>
</evidence>
<dbReference type="EMBL" id="PSRQ01000045">
    <property type="protein sequence ID" value="PWU23124.1"/>
    <property type="molecule type" value="Genomic_DNA"/>
</dbReference>
<dbReference type="AlphaFoldDB" id="A0A317JPD5"/>